<gene>
    <name evidence="8" type="primary">tmk</name>
    <name evidence="10" type="ORF">A3F34_00670</name>
</gene>
<proteinExistence type="inferred from homology"/>
<dbReference type="GO" id="GO:0004798">
    <property type="term" value="F:dTMP kinase activity"/>
    <property type="evidence" value="ECO:0007669"/>
    <property type="project" value="UniProtKB-UniRule"/>
</dbReference>
<comment type="caution">
    <text evidence="10">The sequence shown here is derived from an EMBL/GenBank/DDBJ whole genome shotgun (WGS) entry which is preliminary data.</text>
</comment>
<evidence type="ECO:0000256" key="2">
    <source>
        <dbReference type="ARBA" id="ARBA00022679"/>
    </source>
</evidence>
<sequence length="228" mass="26100">MAQLITVEGGEFTGKTTVVVPALERIFRDAGKNVQASREPGGSPKAEKLRTEIFEKLRQGIPPEEQALLFNQARKVHLDDRMRPFLGEKKDKDTILILDRYLDSTRAYQGLEGGVSMETLKKLEVEYVGDFYPDLTFILYFPEEIFEKTLRERHEAANFSATHDRSQVPFDLSDISVQIERQRHHLKLPVIAKQFGEHRAFELINSAQNPEAVISEVKKSLKKCFPDI</sequence>
<dbReference type="Pfam" id="PF02223">
    <property type="entry name" value="Thymidylate_kin"/>
    <property type="match status" value="1"/>
</dbReference>
<comment type="similarity">
    <text evidence="1 8">Belongs to the thymidylate kinase family.</text>
</comment>
<dbReference type="HAMAP" id="MF_00165">
    <property type="entry name" value="Thymidylate_kinase"/>
    <property type="match status" value="1"/>
</dbReference>
<dbReference type="CDD" id="cd01672">
    <property type="entry name" value="TMPK"/>
    <property type="match status" value="1"/>
</dbReference>
<dbReference type="InterPro" id="IPR039430">
    <property type="entry name" value="Thymidylate_kin-like_dom"/>
</dbReference>
<evidence type="ECO:0000256" key="4">
    <source>
        <dbReference type="ARBA" id="ARBA00022741"/>
    </source>
</evidence>
<evidence type="ECO:0000256" key="5">
    <source>
        <dbReference type="ARBA" id="ARBA00022777"/>
    </source>
</evidence>
<comment type="function">
    <text evidence="8">Phosphorylation of dTMP to form dTDP in both de novo and salvage pathways of dTTP synthesis.</text>
</comment>
<organism evidence="10 11">
    <name type="scientific">Candidatus Roizmanbacteria bacterium RIFCSPHIGHO2_12_FULL_44_10</name>
    <dbReference type="NCBI Taxonomy" id="1802054"/>
    <lineage>
        <taxon>Bacteria</taxon>
        <taxon>Candidatus Roizmaniibacteriota</taxon>
    </lineage>
</organism>
<keyword evidence="6 8" id="KW-0067">ATP-binding</keyword>
<evidence type="ECO:0000256" key="6">
    <source>
        <dbReference type="ARBA" id="ARBA00022840"/>
    </source>
</evidence>
<evidence type="ECO:0000256" key="7">
    <source>
        <dbReference type="ARBA" id="ARBA00048743"/>
    </source>
</evidence>
<keyword evidence="2 8" id="KW-0808">Transferase</keyword>
<accession>A0A1F7I843</accession>
<comment type="catalytic activity">
    <reaction evidence="7 8">
        <text>dTMP + ATP = dTDP + ADP</text>
        <dbReference type="Rhea" id="RHEA:13517"/>
        <dbReference type="ChEBI" id="CHEBI:30616"/>
        <dbReference type="ChEBI" id="CHEBI:58369"/>
        <dbReference type="ChEBI" id="CHEBI:63528"/>
        <dbReference type="ChEBI" id="CHEBI:456216"/>
        <dbReference type="EC" id="2.7.4.9"/>
    </reaction>
</comment>
<dbReference type="GO" id="GO:0006227">
    <property type="term" value="P:dUDP biosynthetic process"/>
    <property type="evidence" value="ECO:0007669"/>
    <property type="project" value="TreeGrafter"/>
</dbReference>
<dbReference type="PROSITE" id="PS01331">
    <property type="entry name" value="THYMIDYLATE_KINASE"/>
    <property type="match status" value="1"/>
</dbReference>
<dbReference type="PANTHER" id="PTHR10344">
    <property type="entry name" value="THYMIDYLATE KINASE"/>
    <property type="match status" value="1"/>
</dbReference>
<evidence type="ECO:0000313" key="10">
    <source>
        <dbReference type="EMBL" id="OGK39442.1"/>
    </source>
</evidence>
<evidence type="ECO:0000256" key="1">
    <source>
        <dbReference type="ARBA" id="ARBA00009776"/>
    </source>
</evidence>
<dbReference type="GO" id="GO:0006235">
    <property type="term" value="P:dTTP biosynthetic process"/>
    <property type="evidence" value="ECO:0007669"/>
    <property type="project" value="UniProtKB-UniRule"/>
</dbReference>
<dbReference type="NCBIfam" id="TIGR00041">
    <property type="entry name" value="DTMP_kinase"/>
    <property type="match status" value="1"/>
</dbReference>
<comment type="caution">
    <text evidence="8">Lacks conserved residue(s) required for the propagation of feature annotation.</text>
</comment>
<evidence type="ECO:0000256" key="3">
    <source>
        <dbReference type="ARBA" id="ARBA00022727"/>
    </source>
</evidence>
<dbReference type="GO" id="GO:0006233">
    <property type="term" value="P:dTDP biosynthetic process"/>
    <property type="evidence" value="ECO:0007669"/>
    <property type="project" value="InterPro"/>
</dbReference>
<dbReference type="SUPFAM" id="SSF52540">
    <property type="entry name" value="P-loop containing nucleoside triphosphate hydrolases"/>
    <property type="match status" value="1"/>
</dbReference>
<dbReference type="InterPro" id="IPR018095">
    <property type="entry name" value="Thymidylate_kin_CS"/>
</dbReference>
<dbReference type="InterPro" id="IPR018094">
    <property type="entry name" value="Thymidylate_kinase"/>
</dbReference>
<evidence type="ECO:0000259" key="9">
    <source>
        <dbReference type="Pfam" id="PF02223"/>
    </source>
</evidence>
<dbReference type="Proteomes" id="UP000179024">
    <property type="component" value="Unassembled WGS sequence"/>
</dbReference>
<evidence type="ECO:0000313" key="11">
    <source>
        <dbReference type="Proteomes" id="UP000179024"/>
    </source>
</evidence>
<evidence type="ECO:0000256" key="8">
    <source>
        <dbReference type="HAMAP-Rule" id="MF_00165"/>
    </source>
</evidence>
<keyword evidence="5 8" id="KW-0418">Kinase</keyword>
<dbReference type="EMBL" id="MGAE01000018">
    <property type="protein sequence ID" value="OGK39442.1"/>
    <property type="molecule type" value="Genomic_DNA"/>
</dbReference>
<keyword evidence="4 8" id="KW-0547">Nucleotide-binding</keyword>
<reference evidence="10 11" key="1">
    <citation type="journal article" date="2016" name="Nat. Commun.">
        <title>Thousands of microbial genomes shed light on interconnected biogeochemical processes in an aquifer system.</title>
        <authorList>
            <person name="Anantharaman K."/>
            <person name="Brown C.T."/>
            <person name="Hug L.A."/>
            <person name="Sharon I."/>
            <person name="Castelle C.J."/>
            <person name="Probst A.J."/>
            <person name="Thomas B.C."/>
            <person name="Singh A."/>
            <person name="Wilkins M.J."/>
            <person name="Karaoz U."/>
            <person name="Brodie E.L."/>
            <person name="Williams K.H."/>
            <person name="Hubbard S.S."/>
            <person name="Banfield J.F."/>
        </authorList>
    </citation>
    <scope>NUCLEOTIDE SEQUENCE [LARGE SCALE GENOMIC DNA]</scope>
</reference>
<dbReference type="GO" id="GO:0005524">
    <property type="term" value="F:ATP binding"/>
    <property type="evidence" value="ECO:0007669"/>
    <property type="project" value="UniProtKB-UniRule"/>
</dbReference>
<dbReference type="InterPro" id="IPR027417">
    <property type="entry name" value="P-loop_NTPase"/>
</dbReference>
<dbReference type="Gene3D" id="3.40.50.300">
    <property type="entry name" value="P-loop containing nucleotide triphosphate hydrolases"/>
    <property type="match status" value="1"/>
</dbReference>
<protein>
    <recommendedName>
        <fullName evidence="8">Thymidylate kinase</fullName>
        <ecNumber evidence="8">2.7.4.9</ecNumber>
    </recommendedName>
    <alternativeName>
        <fullName evidence="8">dTMP kinase</fullName>
    </alternativeName>
</protein>
<dbReference type="GO" id="GO:0005829">
    <property type="term" value="C:cytosol"/>
    <property type="evidence" value="ECO:0007669"/>
    <property type="project" value="TreeGrafter"/>
</dbReference>
<dbReference type="EC" id="2.7.4.9" evidence="8"/>
<name>A0A1F7I843_9BACT</name>
<dbReference type="AlphaFoldDB" id="A0A1F7I843"/>
<dbReference type="PANTHER" id="PTHR10344:SF4">
    <property type="entry name" value="UMP-CMP KINASE 2, MITOCHONDRIAL"/>
    <property type="match status" value="1"/>
</dbReference>
<keyword evidence="3 8" id="KW-0545">Nucleotide biosynthesis</keyword>
<feature type="domain" description="Thymidylate kinase-like" evidence="9">
    <location>
        <begin position="7"/>
        <end position="159"/>
    </location>
</feature>